<feature type="transmembrane region" description="Helical" evidence="1">
    <location>
        <begin position="155"/>
        <end position="170"/>
    </location>
</feature>
<name>A0ABU3DLU5_9RHOB</name>
<dbReference type="SUPFAM" id="SSF52266">
    <property type="entry name" value="SGNH hydrolase"/>
    <property type="match status" value="1"/>
</dbReference>
<protein>
    <submittedName>
        <fullName evidence="4">Acyltransferase family protein</fullName>
        <ecNumber evidence="4">2.3.1.-</ecNumber>
    </submittedName>
</protein>
<keyword evidence="5" id="KW-1185">Reference proteome</keyword>
<dbReference type="InterPro" id="IPR050879">
    <property type="entry name" value="Acyltransferase_3"/>
</dbReference>
<feature type="transmembrane region" description="Helical" evidence="1">
    <location>
        <begin position="85"/>
        <end position="104"/>
    </location>
</feature>
<dbReference type="InterPro" id="IPR043968">
    <property type="entry name" value="SGNH"/>
</dbReference>
<keyword evidence="4" id="KW-0012">Acyltransferase</keyword>
<feature type="transmembrane region" description="Helical" evidence="1">
    <location>
        <begin position="328"/>
        <end position="349"/>
    </location>
</feature>
<keyword evidence="1" id="KW-0472">Membrane</keyword>
<evidence type="ECO:0000256" key="1">
    <source>
        <dbReference type="SAM" id="Phobius"/>
    </source>
</evidence>
<feature type="transmembrane region" description="Helical" evidence="1">
    <location>
        <begin position="361"/>
        <end position="383"/>
    </location>
</feature>
<evidence type="ECO:0000313" key="5">
    <source>
        <dbReference type="Proteomes" id="UP001265259"/>
    </source>
</evidence>
<dbReference type="PANTHER" id="PTHR23028">
    <property type="entry name" value="ACETYLTRANSFERASE"/>
    <property type="match status" value="1"/>
</dbReference>
<gene>
    <name evidence="4" type="ORF">RM543_18675</name>
</gene>
<feature type="transmembrane region" description="Helical" evidence="1">
    <location>
        <begin position="237"/>
        <end position="258"/>
    </location>
</feature>
<dbReference type="Pfam" id="PF19040">
    <property type="entry name" value="SGNH"/>
    <property type="match status" value="1"/>
</dbReference>
<keyword evidence="1" id="KW-1133">Transmembrane helix</keyword>
<evidence type="ECO:0000259" key="2">
    <source>
        <dbReference type="Pfam" id="PF01757"/>
    </source>
</evidence>
<sequence>MTRLPSIDTFRGIAVSLVLWTHAGLPGAPGAFIGIDAFFVISGFLVTASFLRLLDRLRAGADGASSGALYRTAAVRFLKARVRRILLPLFAAIFLTLAAGWFLLLPGDLYDLADAALMSVLLSGNLHAASTGDYFDMIVQAEPLLHTWSLALEEQFYLLSLVIMAAWALLPRTWGFWPLVLGGGLFSLALAQIYSTDPDLKGASYYLFSTRVWEFLMGVALAPLVRGGTFEGRLGRWLTCDAAFALGWVLVFGSIVILTPDAPSPGLVSLPALLGMVLIIIGQPRSRLLAGRIHLRPITYAGRNLYGIYLFHFPVVVYLAYVDPPLGAWMPVVSFVASYAVALALGALIELPFERWRSPRFRIIVGLDLLLLAGIFGLATLIWQSGGAPERMPEAAQRAYLGKYLVNPERGRCMEGELTAEGYSCSYGAPSERKVVLIGDSHSDMLANQLSGALEERGLQTLHYWSYACPAIGARLYDLDVFGDDCTRLSFEAHDRLSTMQGVEAVIYAALWPSYLGYGEDDVPTEIASGRAGGPGAANLGTYREAFQRQFLDTVRGLTARGIEVYIVAPVPILGRSPAHEEALNAWYRPRSWTTPLNEALGRDAYEAQGDVFQAVIAPLRGVDGVYVLDPGDVLCPDETCRQIEDGTPLYYDETHLNERGAEAVVRHWFP</sequence>
<keyword evidence="4" id="KW-0808">Transferase</keyword>
<dbReference type="EC" id="2.3.1.-" evidence="4"/>
<keyword evidence="1" id="KW-0812">Transmembrane</keyword>
<organism evidence="4 5">
    <name type="scientific">Tropicimonas omnivorans</name>
    <dbReference type="NCBI Taxonomy" id="3075590"/>
    <lineage>
        <taxon>Bacteria</taxon>
        <taxon>Pseudomonadati</taxon>
        <taxon>Pseudomonadota</taxon>
        <taxon>Alphaproteobacteria</taxon>
        <taxon>Rhodobacterales</taxon>
        <taxon>Roseobacteraceae</taxon>
        <taxon>Tropicimonas</taxon>
    </lineage>
</organism>
<evidence type="ECO:0000259" key="3">
    <source>
        <dbReference type="Pfam" id="PF19040"/>
    </source>
</evidence>
<evidence type="ECO:0000313" key="4">
    <source>
        <dbReference type="EMBL" id="MDT0684691.1"/>
    </source>
</evidence>
<feature type="transmembrane region" description="Helical" evidence="1">
    <location>
        <begin position="304"/>
        <end position="322"/>
    </location>
</feature>
<dbReference type="GO" id="GO:0016746">
    <property type="term" value="F:acyltransferase activity"/>
    <property type="evidence" value="ECO:0007669"/>
    <property type="project" value="UniProtKB-KW"/>
</dbReference>
<dbReference type="InterPro" id="IPR002656">
    <property type="entry name" value="Acyl_transf_3_dom"/>
</dbReference>
<dbReference type="Proteomes" id="UP001265259">
    <property type="component" value="Unassembled WGS sequence"/>
</dbReference>
<dbReference type="RefSeq" id="WP_311694417.1">
    <property type="nucleotide sequence ID" value="NZ_JAVRHL010000008.1"/>
</dbReference>
<feature type="transmembrane region" description="Helical" evidence="1">
    <location>
        <begin position="30"/>
        <end position="51"/>
    </location>
</feature>
<feature type="domain" description="SGNH" evidence="3">
    <location>
        <begin position="413"/>
        <end position="669"/>
    </location>
</feature>
<feature type="transmembrane region" description="Helical" evidence="1">
    <location>
        <begin position="264"/>
        <end position="283"/>
    </location>
</feature>
<dbReference type="Pfam" id="PF01757">
    <property type="entry name" value="Acyl_transf_3"/>
    <property type="match status" value="1"/>
</dbReference>
<dbReference type="EMBL" id="JAVRHL010000008">
    <property type="protein sequence ID" value="MDT0684691.1"/>
    <property type="molecule type" value="Genomic_DNA"/>
</dbReference>
<feature type="transmembrane region" description="Helical" evidence="1">
    <location>
        <begin position="206"/>
        <end position="225"/>
    </location>
</feature>
<reference evidence="4 5" key="1">
    <citation type="submission" date="2023-09" db="EMBL/GenBank/DDBJ databases">
        <authorList>
            <person name="Rey-Velasco X."/>
        </authorList>
    </citation>
    <scope>NUCLEOTIDE SEQUENCE [LARGE SCALE GENOMIC DNA]</scope>
    <source>
        <strain evidence="4 5">F158</strain>
    </source>
</reference>
<dbReference type="PANTHER" id="PTHR23028:SF53">
    <property type="entry name" value="ACYL_TRANSF_3 DOMAIN-CONTAINING PROTEIN"/>
    <property type="match status" value="1"/>
</dbReference>
<feature type="domain" description="Acyltransferase 3" evidence="2">
    <location>
        <begin position="5"/>
        <end position="349"/>
    </location>
</feature>
<accession>A0ABU3DLU5</accession>
<comment type="caution">
    <text evidence="4">The sequence shown here is derived from an EMBL/GenBank/DDBJ whole genome shotgun (WGS) entry which is preliminary data.</text>
</comment>
<feature type="transmembrane region" description="Helical" evidence="1">
    <location>
        <begin position="177"/>
        <end position="194"/>
    </location>
</feature>
<proteinExistence type="predicted"/>